<evidence type="ECO:0000313" key="1">
    <source>
        <dbReference type="EMBL" id="CEM63138.1"/>
    </source>
</evidence>
<gene>
    <name evidence="1" type="ORF">TPHV1_70001</name>
</gene>
<accession>A0A0B7GX87</accession>
<dbReference type="AlphaFoldDB" id="A0A0B7GX87"/>
<dbReference type="EMBL" id="CDNC01000049">
    <property type="protein sequence ID" value="CEM63138.1"/>
    <property type="molecule type" value="Genomic_DNA"/>
</dbReference>
<evidence type="ECO:0000313" key="2">
    <source>
        <dbReference type="Proteomes" id="UP000042527"/>
    </source>
</evidence>
<proteinExistence type="predicted"/>
<name>A0A0B7GX87_TREPH</name>
<dbReference type="Proteomes" id="UP000042527">
    <property type="component" value="Unassembled WGS sequence"/>
</dbReference>
<keyword evidence="2" id="KW-1185">Reference proteome</keyword>
<reference evidence="2" key="1">
    <citation type="submission" date="2015-01" db="EMBL/GenBank/DDBJ databases">
        <authorList>
            <person name="Manzoor Shahid"/>
            <person name="Zubair Saima"/>
        </authorList>
    </citation>
    <scope>NUCLEOTIDE SEQUENCE [LARGE SCALE GENOMIC DNA]</scope>
    <source>
        <strain evidence="2">V1</strain>
    </source>
</reference>
<protein>
    <submittedName>
        <fullName evidence="1">Uncharacterized protein</fullName>
    </submittedName>
</protein>
<organism evidence="1 2">
    <name type="scientific">Treponema phagedenis</name>
    <dbReference type="NCBI Taxonomy" id="162"/>
    <lineage>
        <taxon>Bacteria</taxon>
        <taxon>Pseudomonadati</taxon>
        <taxon>Spirochaetota</taxon>
        <taxon>Spirochaetia</taxon>
        <taxon>Spirochaetales</taxon>
        <taxon>Treponemataceae</taxon>
        <taxon>Treponema</taxon>
    </lineage>
</organism>
<sequence length="74" mass="8256">MPDTPAKTGKTRGRTKGKKFKVPPLCRVGLFLLMLRHDPAPLNPCTRGMQISERARTPVLPRSSDVLKAQCHFT</sequence>